<organism evidence="2 3">
    <name type="scientific">Microvirga lupini</name>
    <dbReference type="NCBI Taxonomy" id="420324"/>
    <lineage>
        <taxon>Bacteria</taxon>
        <taxon>Pseudomonadati</taxon>
        <taxon>Pseudomonadota</taxon>
        <taxon>Alphaproteobacteria</taxon>
        <taxon>Hyphomicrobiales</taxon>
        <taxon>Methylobacteriaceae</taxon>
        <taxon>Microvirga</taxon>
    </lineage>
</organism>
<evidence type="ECO:0000313" key="2">
    <source>
        <dbReference type="EMBL" id="MBB3020679.1"/>
    </source>
</evidence>
<comment type="caution">
    <text evidence="2">The sequence shown here is derived from an EMBL/GenBank/DDBJ whole genome shotgun (WGS) entry which is preliminary data.</text>
</comment>
<proteinExistence type="predicted"/>
<dbReference type="EMBL" id="JACHWB010000005">
    <property type="protein sequence ID" value="MBB3020679.1"/>
    <property type="molecule type" value="Genomic_DNA"/>
</dbReference>
<dbReference type="Proteomes" id="UP000532010">
    <property type="component" value="Unassembled WGS sequence"/>
</dbReference>
<dbReference type="GO" id="GO:0003677">
    <property type="term" value="F:DNA binding"/>
    <property type="evidence" value="ECO:0007669"/>
    <property type="project" value="UniProtKB-KW"/>
</dbReference>
<sequence>MREQRPNKLNSRQAREVADRLKARRQTKETLSAIAQDYGVSHATIAYHEKKLPPAIRFKPVPRQVDEAEVLRLYGIHMHQGTVAQILGVPSRTISRTIARLESSP</sequence>
<dbReference type="AlphaFoldDB" id="A0A7W4VNY4"/>
<keyword evidence="3" id="KW-1185">Reference proteome</keyword>
<accession>A0A7W4VNY4</accession>
<feature type="region of interest" description="Disordered" evidence="1">
    <location>
        <begin position="1"/>
        <end position="25"/>
    </location>
</feature>
<evidence type="ECO:0000256" key="1">
    <source>
        <dbReference type="SAM" id="MobiDB-lite"/>
    </source>
</evidence>
<name>A0A7W4VNY4_9HYPH</name>
<reference evidence="2 3" key="1">
    <citation type="submission" date="2020-08" db="EMBL/GenBank/DDBJ databases">
        <title>The Agave Microbiome: Exploring the role of microbial communities in plant adaptations to desert environments.</title>
        <authorList>
            <person name="Partida-Martinez L.P."/>
        </authorList>
    </citation>
    <scope>NUCLEOTIDE SEQUENCE [LARGE SCALE GENOMIC DNA]</scope>
    <source>
        <strain evidence="2 3">AT3.9</strain>
    </source>
</reference>
<gene>
    <name evidence="2" type="ORF">FHR70_003765</name>
</gene>
<dbReference type="RefSeq" id="WP_183452896.1">
    <property type="nucleotide sequence ID" value="NZ_JACHWB010000005.1"/>
</dbReference>
<keyword evidence="2" id="KW-0238">DNA-binding</keyword>
<evidence type="ECO:0000313" key="3">
    <source>
        <dbReference type="Proteomes" id="UP000532010"/>
    </source>
</evidence>
<protein>
    <submittedName>
        <fullName evidence="2">DNA-binding XRE family transcriptional regulator</fullName>
    </submittedName>
</protein>